<dbReference type="EMBL" id="UOFN01000128">
    <property type="protein sequence ID" value="VAW80530.1"/>
    <property type="molecule type" value="Genomic_DNA"/>
</dbReference>
<gene>
    <name evidence="1" type="ORF">MNBD_GAMMA15-708</name>
</gene>
<organism evidence="1">
    <name type="scientific">hydrothermal vent metagenome</name>
    <dbReference type="NCBI Taxonomy" id="652676"/>
    <lineage>
        <taxon>unclassified sequences</taxon>
        <taxon>metagenomes</taxon>
        <taxon>ecological metagenomes</taxon>
    </lineage>
</organism>
<accession>A0A3B0YV07</accession>
<sequence>HAFPLAADCFQCSFRGASNVARIIVVSHEISSVSIQKVRIGTKKCVLTWLQGMEYYHVRVFNQEGRYV</sequence>
<feature type="non-terminal residue" evidence="1">
    <location>
        <position position="1"/>
    </location>
</feature>
<proteinExistence type="predicted"/>
<name>A0A3B0YV07_9ZZZZ</name>
<dbReference type="AlphaFoldDB" id="A0A3B0YV07"/>
<protein>
    <submittedName>
        <fullName evidence="1">Uncharacterized protein</fullName>
    </submittedName>
</protein>
<evidence type="ECO:0000313" key="1">
    <source>
        <dbReference type="EMBL" id="VAW80530.1"/>
    </source>
</evidence>
<reference evidence="1" key="1">
    <citation type="submission" date="2018-06" db="EMBL/GenBank/DDBJ databases">
        <authorList>
            <person name="Zhirakovskaya E."/>
        </authorList>
    </citation>
    <scope>NUCLEOTIDE SEQUENCE</scope>
</reference>